<evidence type="ECO:0000256" key="6">
    <source>
        <dbReference type="ARBA" id="ARBA00023315"/>
    </source>
</evidence>
<keyword evidence="2 7" id="KW-0808">Transferase</keyword>
<evidence type="ECO:0000313" key="10">
    <source>
        <dbReference type="Proteomes" id="UP000179807"/>
    </source>
</evidence>
<keyword evidence="6 7" id="KW-0012">Acyltransferase</keyword>
<dbReference type="InterPro" id="IPR039859">
    <property type="entry name" value="PFA4/ZDH16/20/ERF2-like"/>
</dbReference>
<dbReference type="AlphaFoldDB" id="A0A1J4K4D4"/>
<comment type="caution">
    <text evidence="9">The sequence shown here is derived from an EMBL/GenBank/DDBJ whole genome shotgun (WGS) entry which is preliminary data.</text>
</comment>
<dbReference type="GeneID" id="94840682"/>
<keyword evidence="5 7" id="KW-0472">Membrane</keyword>
<evidence type="ECO:0000256" key="3">
    <source>
        <dbReference type="ARBA" id="ARBA00022692"/>
    </source>
</evidence>
<keyword evidence="3 7" id="KW-0812">Transmembrane</keyword>
<feature type="domain" description="Palmitoyltransferase DHHC" evidence="8">
    <location>
        <begin position="105"/>
        <end position="214"/>
    </location>
</feature>
<evidence type="ECO:0000256" key="2">
    <source>
        <dbReference type="ARBA" id="ARBA00022679"/>
    </source>
</evidence>
<dbReference type="VEuPathDB" id="TrichDB:TRFO_28114"/>
<keyword evidence="10" id="KW-1185">Reference proteome</keyword>
<evidence type="ECO:0000256" key="5">
    <source>
        <dbReference type="ARBA" id="ARBA00023136"/>
    </source>
</evidence>
<comment type="similarity">
    <text evidence="7">Belongs to the DHHC palmitoyltransferase family.</text>
</comment>
<dbReference type="GO" id="GO:0006612">
    <property type="term" value="P:protein targeting to membrane"/>
    <property type="evidence" value="ECO:0007669"/>
    <property type="project" value="TreeGrafter"/>
</dbReference>
<gene>
    <name evidence="9" type="ORF">TRFO_28114</name>
</gene>
<reference evidence="9" key="1">
    <citation type="submission" date="2016-10" db="EMBL/GenBank/DDBJ databases">
        <authorList>
            <person name="Benchimol M."/>
            <person name="Almeida L.G."/>
            <person name="Vasconcelos A.T."/>
            <person name="Perreira-Neves A."/>
            <person name="Rosa I.A."/>
            <person name="Tasca T."/>
            <person name="Bogo M.R."/>
            <person name="de Souza W."/>
        </authorList>
    </citation>
    <scope>NUCLEOTIDE SEQUENCE [LARGE SCALE GENOMIC DNA]</scope>
    <source>
        <strain evidence="9">K</strain>
    </source>
</reference>
<sequence>MCNFAPKNGSDVAARVIIAILFAFAQVVFPLFVLKPLSEKPGDSYIAFIVTMCIWIVFSILWIWAYVVTCWLDPGSLECELKKYGYLVDGQLTNLPPELKALPRCMKCGLPKPNRTHHCSQCGKCYFRFDHHCPIIGNCVALNNMKAFMLMMIYSFFLLLNMAGGCICSIIFNNSISKIILGLFAALFVLFGLSVGCFGFSYCPTVFFDRTTLENIAGINENAIEVKKSQKFKDIFGYNCFTWFTPTKPPIDGFQWSGITIEKKDINETIQDYVDYETQNDNISDNFNETNSHNSAAEIKKERSFNLDSEAHTEIDIPLHEQQTVPAELDNNDNDVVP</sequence>
<dbReference type="EC" id="2.3.1.225" evidence="7"/>
<dbReference type="EMBL" id="MLAK01000795">
    <property type="protein sequence ID" value="OHT04357.1"/>
    <property type="molecule type" value="Genomic_DNA"/>
</dbReference>
<dbReference type="GO" id="GO:0016020">
    <property type="term" value="C:membrane"/>
    <property type="evidence" value="ECO:0007669"/>
    <property type="project" value="UniProtKB-SubCell"/>
</dbReference>
<comment type="domain">
    <text evidence="7">The DHHC domain is required for palmitoyltransferase activity.</text>
</comment>
<name>A0A1J4K4D4_9EUKA</name>
<comment type="catalytic activity">
    <reaction evidence="7">
        <text>L-cysteinyl-[protein] + hexadecanoyl-CoA = S-hexadecanoyl-L-cysteinyl-[protein] + CoA</text>
        <dbReference type="Rhea" id="RHEA:36683"/>
        <dbReference type="Rhea" id="RHEA-COMP:10131"/>
        <dbReference type="Rhea" id="RHEA-COMP:11032"/>
        <dbReference type="ChEBI" id="CHEBI:29950"/>
        <dbReference type="ChEBI" id="CHEBI:57287"/>
        <dbReference type="ChEBI" id="CHEBI:57379"/>
        <dbReference type="ChEBI" id="CHEBI:74151"/>
        <dbReference type="EC" id="2.3.1.225"/>
    </reaction>
</comment>
<evidence type="ECO:0000256" key="4">
    <source>
        <dbReference type="ARBA" id="ARBA00022989"/>
    </source>
</evidence>
<evidence type="ECO:0000256" key="1">
    <source>
        <dbReference type="ARBA" id="ARBA00004141"/>
    </source>
</evidence>
<organism evidence="9 10">
    <name type="scientific">Tritrichomonas foetus</name>
    <dbReference type="NCBI Taxonomy" id="1144522"/>
    <lineage>
        <taxon>Eukaryota</taxon>
        <taxon>Metamonada</taxon>
        <taxon>Parabasalia</taxon>
        <taxon>Tritrichomonadida</taxon>
        <taxon>Tritrichomonadidae</taxon>
        <taxon>Tritrichomonas</taxon>
    </lineage>
</organism>
<dbReference type="RefSeq" id="XP_068357493.1">
    <property type="nucleotide sequence ID" value="XM_068505978.1"/>
</dbReference>
<dbReference type="GO" id="GO:0005794">
    <property type="term" value="C:Golgi apparatus"/>
    <property type="evidence" value="ECO:0007669"/>
    <property type="project" value="TreeGrafter"/>
</dbReference>
<proteinExistence type="inferred from homology"/>
<dbReference type="PROSITE" id="PS50216">
    <property type="entry name" value="DHHC"/>
    <property type="match status" value="1"/>
</dbReference>
<dbReference type="Proteomes" id="UP000179807">
    <property type="component" value="Unassembled WGS sequence"/>
</dbReference>
<dbReference type="OrthoDB" id="331948at2759"/>
<accession>A0A1J4K4D4</accession>
<dbReference type="GO" id="GO:0005783">
    <property type="term" value="C:endoplasmic reticulum"/>
    <property type="evidence" value="ECO:0007669"/>
    <property type="project" value="TreeGrafter"/>
</dbReference>
<dbReference type="GO" id="GO:0019706">
    <property type="term" value="F:protein-cysteine S-palmitoyltransferase activity"/>
    <property type="evidence" value="ECO:0007669"/>
    <property type="project" value="UniProtKB-EC"/>
</dbReference>
<dbReference type="PANTHER" id="PTHR22883">
    <property type="entry name" value="ZINC FINGER DHHC DOMAIN CONTAINING PROTEIN"/>
    <property type="match status" value="1"/>
</dbReference>
<keyword evidence="4 7" id="KW-1133">Transmembrane helix</keyword>
<evidence type="ECO:0000256" key="7">
    <source>
        <dbReference type="RuleBase" id="RU079119"/>
    </source>
</evidence>
<evidence type="ECO:0000313" key="9">
    <source>
        <dbReference type="EMBL" id="OHT04357.1"/>
    </source>
</evidence>
<feature type="transmembrane region" description="Helical" evidence="7">
    <location>
        <begin position="45"/>
        <end position="67"/>
    </location>
</feature>
<dbReference type="PANTHER" id="PTHR22883:SF445">
    <property type="entry name" value="PALMITOYLTRANSFERASE"/>
    <property type="match status" value="1"/>
</dbReference>
<comment type="subcellular location">
    <subcellularLocation>
        <location evidence="1">Membrane</location>
        <topology evidence="1">Multi-pass membrane protein</topology>
    </subcellularLocation>
</comment>
<dbReference type="Pfam" id="PF01529">
    <property type="entry name" value="DHHC"/>
    <property type="match status" value="1"/>
</dbReference>
<evidence type="ECO:0000259" key="8">
    <source>
        <dbReference type="Pfam" id="PF01529"/>
    </source>
</evidence>
<dbReference type="InterPro" id="IPR001594">
    <property type="entry name" value="Palmitoyltrfase_DHHC"/>
</dbReference>
<feature type="transmembrane region" description="Helical" evidence="7">
    <location>
        <begin position="151"/>
        <end position="172"/>
    </location>
</feature>
<feature type="transmembrane region" description="Helical" evidence="7">
    <location>
        <begin position="12"/>
        <end position="33"/>
    </location>
</feature>
<protein>
    <recommendedName>
        <fullName evidence="7">Palmitoyltransferase</fullName>
        <ecNumber evidence="7">2.3.1.225</ecNumber>
    </recommendedName>
</protein>
<feature type="transmembrane region" description="Helical" evidence="7">
    <location>
        <begin position="179"/>
        <end position="202"/>
    </location>
</feature>